<dbReference type="STRING" id="488535.SAMN04487963_2056"/>
<protein>
    <submittedName>
        <fullName evidence="2">MOSC domain-containing protein YiiM</fullName>
    </submittedName>
</protein>
<sequence length="162" mass="17305">MPEATPLQTLLDTLPQCGRVEWIGIRPARGEAMKALDRVTATPGDGLAGDRFKGRENSKRQITLIQLEHLPVIAACLHREAIGPEVLRRNLVVSGLNLLALKGKTFRIGDAVLEYTGLCHPCSKMESTLGPGGYNAMRGHGGITAKVIEGGELALGDDVQVS</sequence>
<dbReference type="GO" id="GO:0030151">
    <property type="term" value="F:molybdenum ion binding"/>
    <property type="evidence" value="ECO:0007669"/>
    <property type="project" value="InterPro"/>
</dbReference>
<dbReference type="PANTHER" id="PTHR36930:SF1">
    <property type="entry name" value="MOSC DOMAIN-CONTAINING PROTEIN"/>
    <property type="match status" value="1"/>
</dbReference>
<dbReference type="GO" id="GO:0003824">
    <property type="term" value="F:catalytic activity"/>
    <property type="evidence" value="ECO:0007669"/>
    <property type="project" value="InterPro"/>
</dbReference>
<dbReference type="OrthoDB" id="1550913at2"/>
<dbReference type="AlphaFoldDB" id="A0A1I4PYM8"/>
<dbReference type="Gene3D" id="2.40.33.20">
    <property type="entry name" value="PK beta-barrel domain-like"/>
    <property type="match status" value="1"/>
</dbReference>
<evidence type="ECO:0000313" key="3">
    <source>
        <dbReference type="Proteomes" id="UP000198519"/>
    </source>
</evidence>
<dbReference type="EMBL" id="FOUE01000003">
    <property type="protein sequence ID" value="SFM32550.1"/>
    <property type="molecule type" value="Genomic_DNA"/>
</dbReference>
<reference evidence="3" key="1">
    <citation type="submission" date="2016-10" db="EMBL/GenBank/DDBJ databases">
        <authorList>
            <person name="Varghese N."/>
            <person name="Submissions S."/>
        </authorList>
    </citation>
    <scope>NUCLEOTIDE SEQUENCE [LARGE SCALE GENOMIC DNA]</scope>
    <source>
        <strain evidence="3">CGMCC 1.7061</strain>
    </source>
</reference>
<keyword evidence="3" id="KW-1185">Reference proteome</keyword>
<dbReference type="InterPro" id="IPR005302">
    <property type="entry name" value="MoCF_Sase_C"/>
</dbReference>
<evidence type="ECO:0000259" key="1">
    <source>
        <dbReference type="PROSITE" id="PS51340"/>
    </source>
</evidence>
<dbReference type="InterPro" id="IPR011037">
    <property type="entry name" value="Pyrv_Knase-like_insert_dom_sf"/>
</dbReference>
<dbReference type="Proteomes" id="UP000198519">
    <property type="component" value="Unassembled WGS sequence"/>
</dbReference>
<dbReference type="GO" id="GO:0030170">
    <property type="term" value="F:pyridoxal phosphate binding"/>
    <property type="evidence" value="ECO:0007669"/>
    <property type="project" value="InterPro"/>
</dbReference>
<dbReference type="RefSeq" id="WP_092023210.1">
    <property type="nucleotide sequence ID" value="NZ_FOUE01000003.1"/>
</dbReference>
<dbReference type="PROSITE" id="PS51340">
    <property type="entry name" value="MOSC"/>
    <property type="match status" value="1"/>
</dbReference>
<dbReference type="Pfam" id="PF03473">
    <property type="entry name" value="MOSC"/>
    <property type="match status" value="1"/>
</dbReference>
<proteinExistence type="predicted"/>
<feature type="domain" description="MOSC" evidence="1">
    <location>
        <begin position="34"/>
        <end position="162"/>
    </location>
</feature>
<evidence type="ECO:0000313" key="2">
    <source>
        <dbReference type="EMBL" id="SFM32550.1"/>
    </source>
</evidence>
<name>A0A1I4PYM8_9GAMM</name>
<accession>A0A1I4PYM8</accession>
<organism evidence="2 3">
    <name type="scientific">Marinobacter zhejiangensis</name>
    <dbReference type="NCBI Taxonomy" id="488535"/>
    <lineage>
        <taxon>Bacteria</taxon>
        <taxon>Pseudomonadati</taxon>
        <taxon>Pseudomonadota</taxon>
        <taxon>Gammaproteobacteria</taxon>
        <taxon>Pseudomonadales</taxon>
        <taxon>Marinobacteraceae</taxon>
        <taxon>Marinobacter</taxon>
    </lineage>
</organism>
<dbReference type="PANTHER" id="PTHR36930">
    <property type="entry name" value="METAL-SULFUR CLUSTER BIOSYNTHESIS PROTEINS YUAD-RELATED"/>
    <property type="match status" value="1"/>
</dbReference>
<dbReference type="InterPro" id="IPR052716">
    <property type="entry name" value="MOSC_domain"/>
</dbReference>
<gene>
    <name evidence="2" type="ORF">SAMN04487963_2056</name>
</gene>
<dbReference type="SUPFAM" id="SSF50800">
    <property type="entry name" value="PK beta-barrel domain-like"/>
    <property type="match status" value="1"/>
</dbReference>